<dbReference type="PATRIC" id="fig|87541.4.peg.392"/>
<protein>
    <submittedName>
        <fullName evidence="1">Uncharacterized protein</fullName>
    </submittedName>
</protein>
<dbReference type="Proteomes" id="UP000070422">
    <property type="component" value="Unassembled WGS sequence"/>
</dbReference>
<evidence type="ECO:0000313" key="2">
    <source>
        <dbReference type="Proteomes" id="UP000070422"/>
    </source>
</evidence>
<sequence length="59" mass="6941">MSNKTFANLFDVFCLESRKIKLKMNSTHFKKNTFVYKGNKIIKLEKAMAKGILKTTRRE</sequence>
<accession>A0A133Y3P9</accession>
<name>A0A133Y3P9_9LACT</name>
<dbReference type="EMBL" id="LSCQ01000019">
    <property type="protein sequence ID" value="KXB37830.1"/>
    <property type="molecule type" value="Genomic_DNA"/>
</dbReference>
<comment type="caution">
    <text evidence="1">The sequence shown here is derived from an EMBL/GenBank/DDBJ whole genome shotgun (WGS) entry which is preliminary data.</text>
</comment>
<organism evidence="1 2">
    <name type="scientific">Aerococcus christensenii</name>
    <dbReference type="NCBI Taxonomy" id="87541"/>
    <lineage>
        <taxon>Bacteria</taxon>
        <taxon>Bacillati</taxon>
        <taxon>Bacillota</taxon>
        <taxon>Bacilli</taxon>
        <taxon>Lactobacillales</taxon>
        <taxon>Aerococcaceae</taxon>
        <taxon>Aerococcus</taxon>
    </lineage>
</organism>
<dbReference type="AlphaFoldDB" id="A0A133Y3P9"/>
<gene>
    <name evidence="1" type="ORF">HMPREF3187_00389</name>
</gene>
<reference evidence="1 2" key="1">
    <citation type="submission" date="2016-01" db="EMBL/GenBank/DDBJ databases">
        <authorList>
            <person name="Oliw E.H."/>
        </authorList>
    </citation>
    <scope>NUCLEOTIDE SEQUENCE [LARGE SCALE GENOMIC DNA]</scope>
    <source>
        <strain evidence="1 2">KA00635</strain>
    </source>
</reference>
<proteinExistence type="predicted"/>
<evidence type="ECO:0000313" key="1">
    <source>
        <dbReference type="EMBL" id="KXB37830.1"/>
    </source>
</evidence>